<name>A0A7J7L078_9MAGN</name>
<dbReference type="PANTHER" id="PTHR35705:SF1">
    <property type="entry name" value="WPP DOMAIN-INTERACTING TAIL-ANCHORED PROTEIN 1"/>
    <property type="match status" value="1"/>
</dbReference>
<evidence type="ECO:0000313" key="3">
    <source>
        <dbReference type="Proteomes" id="UP000541444"/>
    </source>
</evidence>
<dbReference type="InterPro" id="IPR039976">
    <property type="entry name" value="WIT1/WIT2"/>
</dbReference>
<keyword evidence="1" id="KW-0812">Transmembrane</keyword>
<dbReference type="EMBL" id="JACGCM010002768">
    <property type="protein sequence ID" value="KAF6136016.1"/>
    <property type="molecule type" value="Genomic_DNA"/>
</dbReference>
<proteinExistence type="predicted"/>
<keyword evidence="3" id="KW-1185">Reference proteome</keyword>
<keyword evidence="1" id="KW-0472">Membrane</keyword>
<sequence length="168" mass="18987">MLYSLNTDMENLIEDLKSKVLKAKNRDKSVEVRSALLSDTNLEHNNALNFLSGKTKSLEASLHQADNAKIETTKKLGIRIKKFWKSEKQDSDRATSRIPFGEVPTKSAVRYQANKLIEDSPLFETKQDVAVRDIEAGQLNIKFLLGGLFILIVSVVAVYMFQEDRCPL</sequence>
<dbReference type="OrthoDB" id="1936068at2759"/>
<gene>
    <name evidence="2" type="ORF">GIB67_006908</name>
</gene>
<evidence type="ECO:0000313" key="2">
    <source>
        <dbReference type="EMBL" id="KAF6136016.1"/>
    </source>
</evidence>
<accession>A0A7J7L078</accession>
<reference evidence="2 3" key="1">
    <citation type="journal article" date="2020" name="IScience">
        <title>Genome Sequencing of the Endangered Kingdonia uniflora (Circaeasteraceae, Ranunculales) Reveals Potential Mechanisms of Evolutionary Specialization.</title>
        <authorList>
            <person name="Sun Y."/>
            <person name="Deng T."/>
            <person name="Zhang A."/>
            <person name="Moore M.J."/>
            <person name="Landis J.B."/>
            <person name="Lin N."/>
            <person name="Zhang H."/>
            <person name="Zhang X."/>
            <person name="Huang J."/>
            <person name="Zhang X."/>
            <person name="Sun H."/>
            <person name="Wang H."/>
        </authorList>
    </citation>
    <scope>NUCLEOTIDE SEQUENCE [LARGE SCALE GENOMIC DNA]</scope>
    <source>
        <strain evidence="2">TB1705</strain>
        <tissue evidence="2">Leaf</tissue>
    </source>
</reference>
<feature type="transmembrane region" description="Helical" evidence="1">
    <location>
        <begin position="143"/>
        <end position="161"/>
    </location>
</feature>
<dbReference type="AlphaFoldDB" id="A0A7J7L078"/>
<keyword evidence="1" id="KW-1133">Transmembrane helix</keyword>
<evidence type="ECO:0000256" key="1">
    <source>
        <dbReference type="SAM" id="Phobius"/>
    </source>
</evidence>
<organism evidence="2 3">
    <name type="scientific">Kingdonia uniflora</name>
    <dbReference type="NCBI Taxonomy" id="39325"/>
    <lineage>
        <taxon>Eukaryota</taxon>
        <taxon>Viridiplantae</taxon>
        <taxon>Streptophyta</taxon>
        <taxon>Embryophyta</taxon>
        <taxon>Tracheophyta</taxon>
        <taxon>Spermatophyta</taxon>
        <taxon>Magnoliopsida</taxon>
        <taxon>Ranunculales</taxon>
        <taxon>Circaeasteraceae</taxon>
        <taxon>Kingdonia</taxon>
    </lineage>
</organism>
<protein>
    <submittedName>
        <fullName evidence="2">Uncharacterized protein</fullName>
    </submittedName>
</protein>
<comment type="caution">
    <text evidence="2">The sequence shown here is derived from an EMBL/GenBank/DDBJ whole genome shotgun (WGS) entry which is preliminary data.</text>
</comment>
<dbReference type="Proteomes" id="UP000541444">
    <property type="component" value="Unassembled WGS sequence"/>
</dbReference>
<dbReference type="PANTHER" id="PTHR35705">
    <property type="entry name" value="WPP DOMAIN-INTERACTING TAIL-ANCHORED PROTEIN 1"/>
    <property type="match status" value="1"/>
</dbReference>